<feature type="domain" description="N-acetyltransferase" evidence="1">
    <location>
        <begin position="8"/>
        <end position="95"/>
    </location>
</feature>
<organism evidence="2 3">
    <name type="scientific">Mesonia sediminis</name>
    <dbReference type="NCBI Taxonomy" id="1703946"/>
    <lineage>
        <taxon>Bacteria</taxon>
        <taxon>Pseudomonadati</taxon>
        <taxon>Bacteroidota</taxon>
        <taxon>Flavobacteriia</taxon>
        <taxon>Flavobacteriales</taxon>
        <taxon>Flavobacteriaceae</taxon>
        <taxon>Mesonia</taxon>
    </lineage>
</organism>
<dbReference type="Gene3D" id="3.40.630.30">
    <property type="match status" value="1"/>
</dbReference>
<evidence type="ECO:0000313" key="2">
    <source>
        <dbReference type="EMBL" id="MFD2698749.1"/>
    </source>
</evidence>
<dbReference type="InterPro" id="IPR045057">
    <property type="entry name" value="Gcn5-rel_NAT"/>
</dbReference>
<proteinExistence type="predicted"/>
<dbReference type="EC" id="2.3.1.-" evidence="2"/>
<dbReference type="RefSeq" id="WP_379048640.1">
    <property type="nucleotide sequence ID" value="NZ_JBHULZ010000041.1"/>
</dbReference>
<dbReference type="PROSITE" id="PS51729">
    <property type="entry name" value="GNAT_YJDJ"/>
    <property type="match status" value="1"/>
</dbReference>
<dbReference type="Pfam" id="PF14542">
    <property type="entry name" value="Acetyltransf_CG"/>
    <property type="match status" value="1"/>
</dbReference>
<keyword evidence="3" id="KW-1185">Reference proteome</keyword>
<dbReference type="GO" id="GO:0016746">
    <property type="term" value="F:acyltransferase activity"/>
    <property type="evidence" value="ECO:0007669"/>
    <property type="project" value="UniProtKB-KW"/>
</dbReference>
<dbReference type="Proteomes" id="UP001597357">
    <property type="component" value="Unassembled WGS sequence"/>
</dbReference>
<comment type="caution">
    <text evidence="2">The sequence shown here is derived from an EMBL/GenBank/DDBJ whole genome shotgun (WGS) entry which is preliminary data.</text>
</comment>
<evidence type="ECO:0000313" key="3">
    <source>
        <dbReference type="Proteomes" id="UP001597357"/>
    </source>
</evidence>
<accession>A0ABW5SHJ7</accession>
<sequence>MEQKIKHRENETNGVFYMPSDKGVLAELSYFKKGQNIIVIDHTETKKGHEGQGFASKLLEKAVRFAQENQLKIDPLCPFAEVKFEQNEEYQKLRA</sequence>
<protein>
    <submittedName>
        <fullName evidence="2">GNAT family N-acetyltransferase</fullName>
        <ecNumber evidence="2">2.3.1.-</ecNumber>
    </submittedName>
</protein>
<dbReference type="SUPFAM" id="SSF55729">
    <property type="entry name" value="Acyl-CoA N-acyltransferases (Nat)"/>
    <property type="match status" value="1"/>
</dbReference>
<name>A0ABW5SHJ7_9FLAO</name>
<keyword evidence="2" id="KW-0012">Acyltransferase</keyword>
<dbReference type="InterPro" id="IPR016181">
    <property type="entry name" value="Acyl_CoA_acyltransferase"/>
</dbReference>
<reference evidence="3" key="1">
    <citation type="journal article" date="2019" name="Int. J. Syst. Evol. Microbiol.">
        <title>The Global Catalogue of Microorganisms (GCM) 10K type strain sequencing project: providing services to taxonomists for standard genome sequencing and annotation.</title>
        <authorList>
            <consortium name="The Broad Institute Genomics Platform"/>
            <consortium name="The Broad Institute Genome Sequencing Center for Infectious Disease"/>
            <person name="Wu L."/>
            <person name="Ma J."/>
        </authorList>
    </citation>
    <scope>NUCLEOTIDE SEQUENCE [LARGE SCALE GENOMIC DNA]</scope>
    <source>
        <strain evidence="3">KCTC 42255</strain>
    </source>
</reference>
<dbReference type="EMBL" id="JBHULZ010000041">
    <property type="protein sequence ID" value="MFD2698749.1"/>
    <property type="molecule type" value="Genomic_DNA"/>
</dbReference>
<keyword evidence="2" id="KW-0808">Transferase</keyword>
<dbReference type="PANTHER" id="PTHR31435">
    <property type="entry name" value="PROTEIN NATD1"/>
    <property type="match status" value="1"/>
</dbReference>
<dbReference type="PANTHER" id="PTHR31435:SF10">
    <property type="entry name" value="BSR4717 PROTEIN"/>
    <property type="match status" value="1"/>
</dbReference>
<gene>
    <name evidence="2" type="ORF">ACFSQ0_12175</name>
</gene>
<evidence type="ECO:0000259" key="1">
    <source>
        <dbReference type="PROSITE" id="PS51729"/>
    </source>
</evidence>
<dbReference type="InterPro" id="IPR031165">
    <property type="entry name" value="GNAT_YJDJ"/>
</dbReference>